<evidence type="ECO:0000313" key="2">
    <source>
        <dbReference type="EMBL" id="KAA1129714.1"/>
    </source>
</evidence>
<organism evidence="2 3">
    <name type="scientific">Puccinia graminis f. sp. tritici</name>
    <dbReference type="NCBI Taxonomy" id="56615"/>
    <lineage>
        <taxon>Eukaryota</taxon>
        <taxon>Fungi</taxon>
        <taxon>Dikarya</taxon>
        <taxon>Basidiomycota</taxon>
        <taxon>Pucciniomycotina</taxon>
        <taxon>Pucciniomycetes</taxon>
        <taxon>Pucciniales</taxon>
        <taxon>Pucciniaceae</taxon>
        <taxon>Puccinia</taxon>
    </lineage>
</organism>
<evidence type="ECO:0000313" key="3">
    <source>
        <dbReference type="Proteomes" id="UP000325313"/>
    </source>
</evidence>
<accession>A0A5B0RYR2</accession>
<comment type="caution">
    <text evidence="2">The sequence shown here is derived from an EMBL/GenBank/DDBJ whole genome shotgun (WGS) entry which is preliminary data.</text>
</comment>
<feature type="region of interest" description="Disordered" evidence="1">
    <location>
        <begin position="185"/>
        <end position="212"/>
    </location>
</feature>
<feature type="region of interest" description="Disordered" evidence="1">
    <location>
        <begin position="1"/>
        <end position="110"/>
    </location>
</feature>
<feature type="compositionally biased region" description="Pro residues" evidence="1">
    <location>
        <begin position="29"/>
        <end position="40"/>
    </location>
</feature>
<dbReference type="AlphaFoldDB" id="A0A5B0RYR2"/>
<protein>
    <submittedName>
        <fullName evidence="2">Uncharacterized protein</fullName>
    </submittedName>
</protein>
<dbReference type="EMBL" id="VDEP01000136">
    <property type="protein sequence ID" value="KAA1129714.1"/>
    <property type="molecule type" value="Genomic_DNA"/>
</dbReference>
<dbReference type="Proteomes" id="UP000325313">
    <property type="component" value="Unassembled WGS sequence"/>
</dbReference>
<feature type="compositionally biased region" description="Basic and acidic residues" evidence="1">
    <location>
        <begin position="203"/>
        <end position="212"/>
    </location>
</feature>
<evidence type="ECO:0000256" key="1">
    <source>
        <dbReference type="SAM" id="MobiDB-lite"/>
    </source>
</evidence>
<feature type="compositionally biased region" description="Basic and acidic residues" evidence="1">
    <location>
        <begin position="88"/>
        <end position="97"/>
    </location>
</feature>
<sequence length="212" mass="22810">MGGGPVPEFSLFDGIPRAPACPLTSTQPDPTPIQAPPAPETPARVASAMPKPPPAGPNPTRRRGRTELNKADDSSAQALLIMFQQSQDRQEAARGEAKVTPPGGTPPGEWCTVQRKGFLPLDEVHVPRPSEGTPSAWTRYMYLVQRKETLPLDEVHVPRPLEGNPSAGRGTCTSSKRKAFLPMDEVHVPRPAEGNPSAGLYTTRREGFLPAV</sequence>
<gene>
    <name evidence="2" type="ORF">PGTUg99_035091</name>
</gene>
<proteinExistence type="predicted"/>
<name>A0A5B0RYR2_PUCGR</name>
<reference evidence="2 3" key="1">
    <citation type="submission" date="2019-05" db="EMBL/GenBank/DDBJ databases">
        <title>Emergence of the Ug99 lineage of the wheat stem rust pathogen through somatic hybridization.</title>
        <authorList>
            <person name="Li F."/>
            <person name="Upadhyaya N.M."/>
            <person name="Sperschneider J."/>
            <person name="Matny O."/>
            <person name="Nguyen-Phuc H."/>
            <person name="Mago R."/>
            <person name="Raley C."/>
            <person name="Miller M.E."/>
            <person name="Silverstein K.A.T."/>
            <person name="Henningsen E."/>
            <person name="Hirsch C.D."/>
            <person name="Visser B."/>
            <person name="Pretorius Z.A."/>
            <person name="Steffenson B.J."/>
            <person name="Schwessinger B."/>
            <person name="Dodds P.N."/>
            <person name="Figueroa M."/>
        </authorList>
    </citation>
    <scope>NUCLEOTIDE SEQUENCE [LARGE SCALE GENOMIC DNA]</scope>
    <source>
        <strain evidence="2 3">Ug99</strain>
    </source>
</reference>